<protein>
    <submittedName>
        <fullName evidence="3">Uncharacterized protein</fullName>
    </submittedName>
</protein>
<reference evidence="3" key="1">
    <citation type="submission" date="2021-07" db="EMBL/GenBank/DDBJ databases">
        <authorList>
            <person name="Durling M."/>
        </authorList>
    </citation>
    <scope>NUCLEOTIDE SEQUENCE</scope>
</reference>
<dbReference type="OrthoDB" id="297496at2759"/>
<organism evidence="3 4">
    <name type="scientific">Hymenoscyphus albidus</name>
    <dbReference type="NCBI Taxonomy" id="595503"/>
    <lineage>
        <taxon>Eukaryota</taxon>
        <taxon>Fungi</taxon>
        <taxon>Dikarya</taxon>
        <taxon>Ascomycota</taxon>
        <taxon>Pezizomycotina</taxon>
        <taxon>Leotiomycetes</taxon>
        <taxon>Helotiales</taxon>
        <taxon>Helotiaceae</taxon>
        <taxon>Hymenoscyphus</taxon>
    </lineage>
</organism>
<evidence type="ECO:0000313" key="3">
    <source>
        <dbReference type="EMBL" id="CAG8978716.1"/>
    </source>
</evidence>
<dbReference type="AlphaFoldDB" id="A0A9N9LU85"/>
<evidence type="ECO:0000256" key="1">
    <source>
        <dbReference type="SAM" id="MobiDB-lite"/>
    </source>
</evidence>
<keyword evidence="2" id="KW-0472">Membrane</keyword>
<comment type="caution">
    <text evidence="3">The sequence shown here is derived from an EMBL/GenBank/DDBJ whole genome shotgun (WGS) entry which is preliminary data.</text>
</comment>
<gene>
    <name evidence="3" type="ORF">HYALB_00004699</name>
</gene>
<dbReference type="Proteomes" id="UP000701801">
    <property type="component" value="Unassembled WGS sequence"/>
</dbReference>
<evidence type="ECO:0000256" key="2">
    <source>
        <dbReference type="SAM" id="Phobius"/>
    </source>
</evidence>
<feature type="transmembrane region" description="Helical" evidence="2">
    <location>
        <begin position="40"/>
        <end position="69"/>
    </location>
</feature>
<dbReference type="EMBL" id="CAJVRM010000273">
    <property type="protein sequence ID" value="CAG8978716.1"/>
    <property type="molecule type" value="Genomic_DNA"/>
</dbReference>
<keyword evidence="2" id="KW-1133">Transmembrane helix</keyword>
<feature type="compositionally biased region" description="Acidic residues" evidence="1">
    <location>
        <begin position="15"/>
        <end position="34"/>
    </location>
</feature>
<sequence length="105" mass="11704">MNDPGLDEPIAGNAEDVENIERDEEEAEEDEESDYLQPAIWWFTSTAFPLMAGTFGPMASAFSICSLAVHWRVEIPPGKTEADGLEVPDPSWQVPSCIHNFQTYD</sequence>
<keyword evidence="4" id="KW-1185">Reference proteome</keyword>
<evidence type="ECO:0000313" key="4">
    <source>
        <dbReference type="Proteomes" id="UP000701801"/>
    </source>
</evidence>
<keyword evidence="2" id="KW-0812">Transmembrane</keyword>
<feature type="region of interest" description="Disordered" evidence="1">
    <location>
        <begin position="1"/>
        <end position="35"/>
    </location>
</feature>
<name>A0A9N9LU85_9HELO</name>
<proteinExistence type="predicted"/>
<accession>A0A9N9LU85</accession>